<dbReference type="PANTHER" id="PTHR47338">
    <property type="entry name" value="ZN(II)2CYS6 TRANSCRIPTION FACTOR (EUROFUNG)-RELATED"/>
    <property type="match status" value="1"/>
</dbReference>
<evidence type="ECO:0000256" key="5">
    <source>
        <dbReference type="ARBA" id="ARBA00023242"/>
    </source>
</evidence>
<dbReference type="InterPro" id="IPR050815">
    <property type="entry name" value="TF_fung"/>
</dbReference>
<keyword evidence="5" id="KW-0539">Nucleus</keyword>
<dbReference type="GO" id="GO:0008270">
    <property type="term" value="F:zinc ion binding"/>
    <property type="evidence" value="ECO:0007669"/>
    <property type="project" value="InterPro"/>
</dbReference>
<dbReference type="AlphaFoldDB" id="A0A1X2IZ06"/>
<feature type="domain" description="Zn(2)-C6 fungal-type" evidence="7">
    <location>
        <begin position="25"/>
        <end position="54"/>
    </location>
</feature>
<feature type="compositionally biased region" description="Polar residues" evidence="6">
    <location>
        <begin position="58"/>
        <end position="68"/>
    </location>
</feature>
<dbReference type="CDD" id="cd00067">
    <property type="entry name" value="GAL4"/>
    <property type="match status" value="1"/>
</dbReference>
<dbReference type="Gene3D" id="4.10.240.10">
    <property type="entry name" value="Zn(2)-C6 fungal-type DNA-binding domain"/>
    <property type="match status" value="1"/>
</dbReference>
<dbReference type="STRING" id="90262.A0A1X2IZ06"/>
<evidence type="ECO:0000256" key="3">
    <source>
        <dbReference type="ARBA" id="ARBA00023015"/>
    </source>
</evidence>
<dbReference type="GO" id="GO:0000981">
    <property type="term" value="F:DNA-binding transcription factor activity, RNA polymerase II-specific"/>
    <property type="evidence" value="ECO:0007669"/>
    <property type="project" value="InterPro"/>
</dbReference>
<dbReference type="PROSITE" id="PS00463">
    <property type="entry name" value="ZN2_CY6_FUNGAL_1"/>
    <property type="match status" value="1"/>
</dbReference>
<dbReference type="PANTHER" id="PTHR47338:SF5">
    <property type="entry name" value="ZN(II)2CYS6 TRANSCRIPTION FACTOR (EUROFUNG)"/>
    <property type="match status" value="1"/>
</dbReference>
<gene>
    <name evidence="8" type="ORF">BCR42DRAFT_446461</name>
</gene>
<keyword evidence="3" id="KW-0805">Transcription regulation</keyword>
<dbReference type="PROSITE" id="PS50048">
    <property type="entry name" value="ZN2_CY6_FUNGAL_2"/>
    <property type="match status" value="1"/>
</dbReference>
<dbReference type="EMBL" id="MCGE01000002">
    <property type="protein sequence ID" value="ORZ24525.1"/>
    <property type="molecule type" value="Genomic_DNA"/>
</dbReference>
<name>A0A1X2IZ06_9FUNG</name>
<dbReference type="SUPFAM" id="SSF57701">
    <property type="entry name" value="Zn2/Cys6 DNA-binding domain"/>
    <property type="match status" value="1"/>
</dbReference>
<dbReference type="InterPro" id="IPR036864">
    <property type="entry name" value="Zn2-C6_fun-type_DNA-bd_sf"/>
</dbReference>
<dbReference type="InterPro" id="IPR001138">
    <property type="entry name" value="Zn2Cys6_DnaBD"/>
</dbReference>
<feature type="region of interest" description="Disordered" evidence="6">
    <location>
        <begin position="505"/>
        <end position="524"/>
    </location>
</feature>
<dbReference type="Pfam" id="PF00172">
    <property type="entry name" value="Zn_clus"/>
    <property type="match status" value="1"/>
</dbReference>
<dbReference type="Proteomes" id="UP000193560">
    <property type="component" value="Unassembled WGS sequence"/>
</dbReference>
<feature type="region of interest" description="Disordered" evidence="6">
    <location>
        <begin position="1093"/>
        <end position="1134"/>
    </location>
</feature>
<comment type="subcellular location">
    <subcellularLocation>
        <location evidence="1">Nucleus</location>
    </subcellularLocation>
</comment>
<reference evidence="8 9" key="1">
    <citation type="submission" date="2016-07" db="EMBL/GenBank/DDBJ databases">
        <title>Pervasive Adenine N6-methylation of Active Genes in Fungi.</title>
        <authorList>
            <consortium name="DOE Joint Genome Institute"/>
            <person name="Mondo S.J."/>
            <person name="Dannebaum R.O."/>
            <person name="Kuo R.C."/>
            <person name="Labutti K."/>
            <person name="Haridas S."/>
            <person name="Kuo A."/>
            <person name="Salamov A."/>
            <person name="Ahrendt S.R."/>
            <person name="Lipzen A."/>
            <person name="Sullivan W."/>
            <person name="Andreopoulos W.B."/>
            <person name="Clum A."/>
            <person name="Lindquist E."/>
            <person name="Daum C."/>
            <person name="Ramamoorthy G.K."/>
            <person name="Gryganskyi A."/>
            <person name="Culley D."/>
            <person name="Magnuson J.K."/>
            <person name="James T.Y."/>
            <person name="O'Malley M.A."/>
            <person name="Stajich J.E."/>
            <person name="Spatafora J.W."/>
            <person name="Visel A."/>
            <person name="Grigoriev I.V."/>
        </authorList>
    </citation>
    <scope>NUCLEOTIDE SEQUENCE [LARGE SCALE GENOMIC DNA]</scope>
    <source>
        <strain evidence="8 9">NRRL 1336</strain>
    </source>
</reference>
<feature type="compositionally biased region" description="Polar residues" evidence="6">
    <location>
        <begin position="1124"/>
        <end position="1134"/>
    </location>
</feature>
<comment type="caution">
    <text evidence="8">The sequence shown here is derived from an EMBL/GenBank/DDBJ whole genome shotgun (WGS) entry which is preliminary data.</text>
</comment>
<proteinExistence type="predicted"/>
<organism evidence="8 9">
    <name type="scientific">Absidia repens</name>
    <dbReference type="NCBI Taxonomy" id="90262"/>
    <lineage>
        <taxon>Eukaryota</taxon>
        <taxon>Fungi</taxon>
        <taxon>Fungi incertae sedis</taxon>
        <taxon>Mucoromycota</taxon>
        <taxon>Mucoromycotina</taxon>
        <taxon>Mucoromycetes</taxon>
        <taxon>Mucorales</taxon>
        <taxon>Cunninghamellaceae</taxon>
        <taxon>Absidia</taxon>
    </lineage>
</organism>
<dbReference type="GO" id="GO:0005634">
    <property type="term" value="C:nucleus"/>
    <property type="evidence" value="ECO:0007669"/>
    <property type="project" value="UniProtKB-SubCell"/>
</dbReference>
<accession>A0A1X2IZ06</accession>
<evidence type="ECO:0000256" key="2">
    <source>
        <dbReference type="ARBA" id="ARBA00022723"/>
    </source>
</evidence>
<evidence type="ECO:0000313" key="9">
    <source>
        <dbReference type="Proteomes" id="UP000193560"/>
    </source>
</evidence>
<dbReference type="OrthoDB" id="39175at2759"/>
<protein>
    <recommendedName>
        <fullName evidence="7">Zn(2)-C6 fungal-type domain-containing protein</fullName>
    </recommendedName>
</protein>
<feature type="compositionally biased region" description="Low complexity" evidence="6">
    <location>
        <begin position="79"/>
        <end position="88"/>
    </location>
</feature>
<keyword evidence="2" id="KW-0479">Metal-binding</keyword>
<evidence type="ECO:0000256" key="1">
    <source>
        <dbReference type="ARBA" id="ARBA00004123"/>
    </source>
</evidence>
<evidence type="ECO:0000259" key="7">
    <source>
        <dbReference type="PROSITE" id="PS50048"/>
    </source>
</evidence>
<sequence>MGGMLRWQSCSTADFPLKRSKVAAACQPCRTKKMRCDGRQPCSRCTKDHRKCEYRPSTAISRSSNDGSNKAKHKSSHTSAAQSAPAPAASPRFQWSRLKKLSFHQDLYAALNLSTSPLSSKSGKLPPLLLEFYHLTAQPITIWTRMHMLFVKWCRLQKSSSLYSIRIPADVAKEAVHLFFKYNTLYTLFIDPSDIMTALDLDLFFPASTITSKSINAAGSLLLDTILALTFMAAGQTIGSDVLLDVARFFYDTVHQRWLTMTFPSFDINHSPATAMAKSSFKDNNNNDNNNNSNNNINSSSLKLLTQTAILLIHFQCSAICEDQAYMTSRIAQGCLERLLSIHQLKTDTHHQQQHDHTCLQYTLHAWQVWFALYLYGGQSLLCPNTSSFLVSPPSPPALPLSSSPLAKHQHQEQQLWTWKVLTQYTMFMESLLKSNQTRGITFQDMVDKSQSLATLSTMSKQPSSTFATCPEQLVGLYHSILTIQLFSTQWLPHLDFFTPALKAEQQPEHTDEGDEGTNVDDKSKVVGDGVDDNIVTSHGMDPAKELCIKTSQRIIQMVSTMMMTGQYITAHRSSSPLLLFIRYRALCFAAVILVPMGQQQLVDGGPLSTYLDDSLHQLKQILEKDIQIWPMARQYLYYLQQRMPSYFDIQETTTDEGLLSNYDGIDGGNSLVLDEQHGRSLATTPAMISYSPTSRTQQHQQRWHGLKKRDHIDQEQLNKLSLQHDQLSKFVTTGKRNGNQRNDDIICTQQLSEDAVYSRKRSRTYPTTTPTTDYWLSSDAVNGTNVGGPGSYLVLGNDDHSSMLLSASSSTESSTSVSTELSVPPATATATLKLSPSISTVSSAFTLSGTPSACSPIVPILSTTYPTPLHQQAICVSQSVMTAIPTAAISPTNNNDENCNDESFHLIQQTSLPTTSLSNYHQHQVMVQQQHQEQQAITAMAMAPTVSSTMADNDGLLPPYQSSFPIYKRPSTSWQYHPSPTRQLLHDTFTASIMETLHATHDHSVIHGPGETHHLPPAPTSSPIDTPTPSYLDDVHLQAVSRGLSHHASSIALTRTASVDSAPTTAQNNDLISNDRHTQAWLYFLYQQEQQQQRQQQNYQHLLPPPPPPSESSTSADDPFMLFSSSLPSIPRK</sequence>
<dbReference type="SMART" id="SM00066">
    <property type="entry name" value="GAL4"/>
    <property type="match status" value="1"/>
</dbReference>
<evidence type="ECO:0000256" key="6">
    <source>
        <dbReference type="SAM" id="MobiDB-lite"/>
    </source>
</evidence>
<keyword evidence="9" id="KW-1185">Reference proteome</keyword>
<evidence type="ECO:0000256" key="4">
    <source>
        <dbReference type="ARBA" id="ARBA00023163"/>
    </source>
</evidence>
<feature type="region of interest" description="Disordered" evidence="6">
    <location>
        <begin position="56"/>
        <end position="88"/>
    </location>
</feature>
<keyword evidence="4" id="KW-0804">Transcription</keyword>
<evidence type="ECO:0000313" key="8">
    <source>
        <dbReference type="EMBL" id="ORZ24525.1"/>
    </source>
</evidence>